<comment type="caution">
    <text evidence="2">The sequence shown here is derived from an EMBL/GenBank/DDBJ whole genome shotgun (WGS) entry which is preliminary data.</text>
</comment>
<feature type="region of interest" description="Disordered" evidence="1">
    <location>
        <begin position="1553"/>
        <end position="1577"/>
    </location>
</feature>
<feature type="region of interest" description="Disordered" evidence="1">
    <location>
        <begin position="1136"/>
        <end position="1167"/>
    </location>
</feature>
<feature type="compositionally biased region" description="Polar residues" evidence="1">
    <location>
        <begin position="908"/>
        <end position="928"/>
    </location>
</feature>
<feature type="region of interest" description="Disordered" evidence="1">
    <location>
        <begin position="1335"/>
        <end position="1364"/>
    </location>
</feature>
<evidence type="ECO:0000256" key="1">
    <source>
        <dbReference type="SAM" id="MobiDB-lite"/>
    </source>
</evidence>
<feature type="region of interest" description="Disordered" evidence="1">
    <location>
        <begin position="384"/>
        <end position="404"/>
    </location>
</feature>
<feature type="region of interest" description="Disordered" evidence="1">
    <location>
        <begin position="1816"/>
        <end position="1886"/>
    </location>
</feature>
<organism evidence="2 3">
    <name type="scientific">Perkinsus chesapeaki</name>
    <name type="common">Clam parasite</name>
    <name type="synonym">Perkinsus andrewsi</name>
    <dbReference type="NCBI Taxonomy" id="330153"/>
    <lineage>
        <taxon>Eukaryota</taxon>
        <taxon>Sar</taxon>
        <taxon>Alveolata</taxon>
        <taxon>Perkinsozoa</taxon>
        <taxon>Perkinsea</taxon>
        <taxon>Perkinsida</taxon>
        <taxon>Perkinsidae</taxon>
        <taxon>Perkinsus</taxon>
    </lineage>
</organism>
<name>A0A7J6LL34_PERCH</name>
<feature type="region of interest" description="Disordered" evidence="1">
    <location>
        <begin position="474"/>
        <end position="499"/>
    </location>
</feature>
<feature type="compositionally biased region" description="Polar residues" evidence="1">
    <location>
        <begin position="1865"/>
        <end position="1879"/>
    </location>
</feature>
<keyword evidence="3" id="KW-1185">Reference proteome</keyword>
<feature type="region of interest" description="Disordered" evidence="1">
    <location>
        <begin position="1261"/>
        <end position="1286"/>
    </location>
</feature>
<feature type="region of interest" description="Disordered" evidence="1">
    <location>
        <begin position="892"/>
        <end position="936"/>
    </location>
</feature>
<feature type="compositionally biased region" description="Polar residues" evidence="1">
    <location>
        <begin position="1845"/>
        <end position="1855"/>
    </location>
</feature>
<feature type="region of interest" description="Disordered" evidence="1">
    <location>
        <begin position="1039"/>
        <end position="1062"/>
    </location>
</feature>
<evidence type="ECO:0000313" key="2">
    <source>
        <dbReference type="EMBL" id="KAF4659611.1"/>
    </source>
</evidence>
<evidence type="ECO:0000313" key="3">
    <source>
        <dbReference type="Proteomes" id="UP000591131"/>
    </source>
</evidence>
<feature type="compositionally biased region" description="Polar residues" evidence="1">
    <location>
        <begin position="1649"/>
        <end position="1658"/>
    </location>
</feature>
<dbReference type="EMBL" id="JAAPAO010000446">
    <property type="protein sequence ID" value="KAF4659611.1"/>
    <property type="molecule type" value="Genomic_DNA"/>
</dbReference>
<proteinExistence type="predicted"/>
<dbReference type="OrthoDB" id="459330at2759"/>
<protein>
    <submittedName>
        <fullName evidence="2">Uncharacterized protein</fullName>
    </submittedName>
</protein>
<gene>
    <name evidence="2" type="ORF">FOL47_007509</name>
</gene>
<dbReference type="Proteomes" id="UP000591131">
    <property type="component" value="Unassembled WGS sequence"/>
</dbReference>
<reference evidence="2 3" key="1">
    <citation type="submission" date="2020-04" db="EMBL/GenBank/DDBJ databases">
        <title>Perkinsus chesapeaki whole genome sequence.</title>
        <authorList>
            <person name="Bogema D.R."/>
        </authorList>
    </citation>
    <scope>NUCLEOTIDE SEQUENCE [LARGE SCALE GENOMIC DNA]</scope>
    <source>
        <strain evidence="2">ATCC PRA-425</strain>
    </source>
</reference>
<feature type="compositionally biased region" description="Polar residues" evidence="1">
    <location>
        <begin position="760"/>
        <end position="778"/>
    </location>
</feature>
<sequence>MFSDGAHPHRLVTLSSMRETQGYICSRKPALFGRSGPSTSTRLASGWVGPTCMLSSTKVSRSLLAHTSPRLVRSKATRSAGTIARSEFTMSLLTRLLHGDEPDRVFAEALLWGTDECPWTTSNRTVHSASDPNNRDIVHDILERFADSEEDGCDSEVSYGIRNIIVEPLVSLPENAAGPSYEDAQAPLVVEVKRPPSQDVVELLHYFSTIQEQAKVVMKAATACLESMGYEPGVRKKDTRRQGLQNSQESWLDAKRIGAGTSLSGDATARETAYAKVRLGRIVESYTSNFDEYVAVLENMSSMGTSERDLKLAYTLYWPQRDLVDAAASLLLEKSRASVSRDNGLNLKEAFQNLVDETKVAADRQVELSALRKEESRTGNLAAMYSSTDSDASDSDEGASTLEGAASRKDKRLLARKEALEEKIAHTREILEQRVQEQIGSEFGVPRRRSRRFSHDQGLLAARVEDAKRRLAELDPNSPLLQQLDGSPSSSSSSCRKPVERRRHVVPYEVWLAYKEATVERATRQSKLEEAVRRFDTLAAMVHRKGIVLSNKVQTYLSREPGVPDDIPLQPHHKTSIKEASYAHREVMGGVEWLRSAADMLGQTPEHRWEEQVTEVREALRHLPAKVDRFYGAYPSYQTTVRELLGQDAAAAELLPDPEQEEREEQERLFMKYEDLQGRILQVGDVNSMLLDQLGDLEEEINGLLEDPSMFSDEIDLEPNEIASFALHDLYRRIMDRSAPRRSKVLIPKLQLSRGRPSTAGRSSRATVSRWGSFTAPSTPRGGRGRSPLEKLKRGGRAVVAAVRMAGARGRGGAVSEPEDLTEEHGMLTERASTVARLGNFWRQRVASARAIREEIVEGPQAEDVSADTFEDIQDAVVSGVPLALPSSALATEAAGEPDVADKKSERQTVQSSEEPGSFSVLGTSASSGPDKRLRKRRRSSVNEILVAAAERLGLEINQLGDLIVEMQKGSEEELRKEFPVLRDRLKEFAPKTRLLVIEELMRILERKSTAHDPRSQLVAGVLRSEWRRLREILMGNQATDSTVEGKEEGLGSSGSVEEAGRTSLEDALSAILTEARQQERATRHKGPAPTVLGEVAKWDSGTDRLISRAVDESRLRKPMPDISDRPALTRFIQADDDDDDHTDDFKQVDSSDEPLSPGTRQQRDEDEELRYIEWKKRVEDMFKEIRMERLRKQREEARGLRRQRRTHAGHRGGREDHIFKQRAESSQHEHLLARRNLTAVDQGLFQMTLRVEGQISAVRSTENGDELTGVSSNKPRRRNSSSFRARRFSSMLVRRTSIEEMQDKEEIRNTINSQLNTLMMAQLALAEQTRLKNASHVERPLAAASPGPEGDEDGASTSSSGSGHSWVNTLLVAFESSDVRHHHSERMSRRFSCAISTARIRASSVIYLSQLGSILSAWERRKLRRKRHQLGKRGRYLRNYAGHRFTPKLLVDGFALHYDVTGESLPMGMCVPDGSGHRRQSVRDLLPTLRGTDMMRLARRHPVTSSSLIVRSIANMHAQPRGLKEGGGQSERLPPVLRTTIPMAADIVNLEPSASAVELPPPPRSTRDASSHAGARVDTSFWRREQIEAEVWHRSSALLRQRLGMAKVTSRVTRNSATEFSRVTKKEAKSTNKKKSAKEANKTVRASPKSSLRLTTGGQAGENDALPVNHKSSSVETNTYMSLPEAVGVFGKRRKVRPPTAVTGDGLSFRGGAGRERWSVGRPGRRLIHADEVEPQQLHVKHHEAPRSHTIDQKRAEELTRQHVSVDRLSQRSASSRVESWSFDRELLPEDRLHIRKPPEIGRTVLPRFVNVRPLPPVSARSKTSRSRPGEVSHPSRARGSGGTVDNTDSNSAVKESALEESSKTNVNESGSLGQGSLPTMIWKS</sequence>
<feature type="region of interest" description="Disordered" evidence="1">
    <location>
        <begin position="752"/>
        <end position="794"/>
    </location>
</feature>
<feature type="compositionally biased region" description="Basic residues" evidence="1">
    <location>
        <begin position="1275"/>
        <end position="1286"/>
    </location>
</feature>
<accession>A0A7J6LL34</accession>
<feature type="region of interest" description="Disordered" evidence="1">
    <location>
        <begin position="1614"/>
        <end position="1674"/>
    </location>
</feature>